<organism evidence="1 2">
    <name type="scientific">Pseudomonas baltica</name>
    <dbReference type="NCBI Taxonomy" id="2762576"/>
    <lineage>
        <taxon>Bacteria</taxon>
        <taxon>Pseudomonadati</taxon>
        <taxon>Pseudomonadota</taxon>
        <taxon>Gammaproteobacteria</taxon>
        <taxon>Pseudomonadales</taxon>
        <taxon>Pseudomonadaceae</taxon>
        <taxon>Pseudomonas</taxon>
    </lineage>
</organism>
<dbReference type="AlphaFoldDB" id="A0A7X1G5P5"/>
<protein>
    <submittedName>
        <fullName evidence="1">Uncharacterized protein</fullName>
    </submittedName>
</protein>
<evidence type="ECO:0000313" key="2">
    <source>
        <dbReference type="Proteomes" id="UP000546173"/>
    </source>
</evidence>
<dbReference type="Proteomes" id="UP000546173">
    <property type="component" value="Unassembled WGS sequence"/>
</dbReference>
<comment type="caution">
    <text evidence="1">The sequence shown here is derived from an EMBL/GenBank/DDBJ whole genome shotgun (WGS) entry which is preliminary data.</text>
</comment>
<dbReference type="RefSeq" id="WP_185794394.1">
    <property type="nucleotide sequence ID" value="NZ_JACMYH010000002.1"/>
</dbReference>
<name>A0A7X1G5P5_9PSED</name>
<sequence>MPRHGLCPPELPKAPQRLTLALRISPRLLHQRTLTLETLGQHTAIGFRKVCREMKQRVIGRKIDNGWTGVGLTMMQLLTAD</sequence>
<reference evidence="1 2" key="1">
    <citation type="submission" date="2020-08" db="EMBL/GenBank/DDBJ databases">
        <title>Pseudomonas sp. nov.</title>
        <authorList>
            <person name="Gieschler S."/>
            <person name="Fiedler G."/>
            <person name="Brinks E."/>
            <person name="Boehnlein C."/>
            <person name="Franz C.M.A.P."/>
            <person name="Kabisch J."/>
        </authorList>
    </citation>
    <scope>NUCLEOTIDE SEQUENCE [LARGE SCALE GENOMIC DNA]</scope>
    <source>
        <strain evidence="1 2">MBT-2</strain>
    </source>
</reference>
<evidence type="ECO:0000313" key="1">
    <source>
        <dbReference type="EMBL" id="MBC2678910.1"/>
    </source>
</evidence>
<dbReference type="EMBL" id="JACMYH010000002">
    <property type="protein sequence ID" value="MBC2678910.1"/>
    <property type="molecule type" value="Genomic_DNA"/>
</dbReference>
<keyword evidence="2" id="KW-1185">Reference proteome</keyword>
<accession>A0A7X1G5P5</accession>
<gene>
    <name evidence="1" type="ORF">H7993_10990</name>
</gene>
<proteinExistence type="predicted"/>